<evidence type="ECO:0000313" key="11">
    <source>
        <dbReference type="Proteomes" id="UP001284601"/>
    </source>
</evidence>
<evidence type="ECO:0000256" key="1">
    <source>
        <dbReference type="ARBA" id="ARBA00000085"/>
    </source>
</evidence>
<dbReference type="SUPFAM" id="SSF55874">
    <property type="entry name" value="ATPase domain of HSP90 chaperone/DNA topoisomerase II/histidine kinase"/>
    <property type="match status" value="1"/>
</dbReference>
<comment type="caution">
    <text evidence="10">The sequence shown here is derived from an EMBL/GenBank/DDBJ whole genome shotgun (WGS) entry which is preliminary data.</text>
</comment>
<dbReference type="PANTHER" id="PTHR24421">
    <property type="entry name" value="NITRATE/NITRITE SENSOR PROTEIN NARX-RELATED"/>
    <property type="match status" value="1"/>
</dbReference>
<evidence type="ECO:0000313" key="10">
    <source>
        <dbReference type="EMBL" id="MDW5598793.1"/>
    </source>
</evidence>
<dbReference type="InterPro" id="IPR036890">
    <property type="entry name" value="HATPase_C_sf"/>
</dbReference>
<keyword evidence="5" id="KW-0547">Nucleotide-binding</keyword>
<evidence type="ECO:0000256" key="2">
    <source>
        <dbReference type="ARBA" id="ARBA00012438"/>
    </source>
</evidence>
<dbReference type="Pfam" id="PF07730">
    <property type="entry name" value="HisKA_3"/>
    <property type="match status" value="2"/>
</dbReference>
<organism evidence="10 11">
    <name type="scientific">Conexibacter stalactiti</name>
    <dbReference type="NCBI Taxonomy" id="1940611"/>
    <lineage>
        <taxon>Bacteria</taxon>
        <taxon>Bacillati</taxon>
        <taxon>Actinomycetota</taxon>
        <taxon>Thermoleophilia</taxon>
        <taxon>Solirubrobacterales</taxon>
        <taxon>Conexibacteraceae</taxon>
        <taxon>Conexibacter</taxon>
    </lineage>
</organism>
<name>A0ABU4HZR3_9ACTN</name>
<keyword evidence="6 10" id="KW-0418">Kinase</keyword>
<evidence type="ECO:0000256" key="5">
    <source>
        <dbReference type="ARBA" id="ARBA00022741"/>
    </source>
</evidence>
<keyword evidence="7" id="KW-0067">ATP-binding</keyword>
<comment type="catalytic activity">
    <reaction evidence="1">
        <text>ATP + protein L-histidine = ADP + protein N-phospho-L-histidine.</text>
        <dbReference type="EC" id="2.7.13.3"/>
    </reaction>
</comment>
<dbReference type="Gene3D" id="1.20.5.1930">
    <property type="match status" value="1"/>
</dbReference>
<gene>
    <name evidence="10" type="ORF">R7226_30825</name>
</gene>
<keyword evidence="4" id="KW-0808">Transferase</keyword>
<dbReference type="GO" id="GO:0016301">
    <property type="term" value="F:kinase activity"/>
    <property type="evidence" value="ECO:0007669"/>
    <property type="project" value="UniProtKB-KW"/>
</dbReference>
<proteinExistence type="predicted"/>
<evidence type="ECO:0000256" key="6">
    <source>
        <dbReference type="ARBA" id="ARBA00022777"/>
    </source>
</evidence>
<dbReference type="Proteomes" id="UP001284601">
    <property type="component" value="Unassembled WGS sequence"/>
</dbReference>
<dbReference type="PANTHER" id="PTHR24421:SF10">
    <property type="entry name" value="NITRATE_NITRITE SENSOR PROTEIN NARQ"/>
    <property type="match status" value="1"/>
</dbReference>
<dbReference type="InterPro" id="IPR050482">
    <property type="entry name" value="Sensor_HK_TwoCompSys"/>
</dbReference>
<evidence type="ECO:0000256" key="4">
    <source>
        <dbReference type="ARBA" id="ARBA00022679"/>
    </source>
</evidence>
<reference evidence="11" key="1">
    <citation type="submission" date="2023-07" db="EMBL/GenBank/DDBJ databases">
        <title>Conexibacter stalactiti sp. nov., isolated from stalactites in a lava cave and emended description of the genus Conexibacter.</title>
        <authorList>
            <person name="Lee S.D."/>
        </authorList>
    </citation>
    <scope>NUCLEOTIDE SEQUENCE [LARGE SCALE GENOMIC DNA]</scope>
    <source>
        <strain evidence="11">KCTC 39840</strain>
    </source>
</reference>
<accession>A0ABU4HZR3</accession>
<dbReference type="Gene3D" id="3.30.565.10">
    <property type="entry name" value="Histidine kinase-like ATPase, C-terminal domain"/>
    <property type="match status" value="1"/>
</dbReference>
<protein>
    <recommendedName>
        <fullName evidence="2">histidine kinase</fullName>
        <ecNumber evidence="2">2.7.13.3</ecNumber>
    </recommendedName>
</protein>
<evidence type="ECO:0000256" key="8">
    <source>
        <dbReference type="ARBA" id="ARBA00023012"/>
    </source>
</evidence>
<dbReference type="InterPro" id="IPR011712">
    <property type="entry name" value="Sig_transdc_His_kin_sub3_dim/P"/>
</dbReference>
<evidence type="ECO:0000259" key="9">
    <source>
        <dbReference type="Pfam" id="PF07730"/>
    </source>
</evidence>
<dbReference type="RefSeq" id="WP_318601379.1">
    <property type="nucleotide sequence ID" value="NZ_JAWSTH010000182.1"/>
</dbReference>
<evidence type="ECO:0000256" key="3">
    <source>
        <dbReference type="ARBA" id="ARBA00022553"/>
    </source>
</evidence>
<dbReference type="CDD" id="cd16917">
    <property type="entry name" value="HATPase_UhpB-NarQ-NarX-like"/>
    <property type="match status" value="1"/>
</dbReference>
<sequence length="285" mass="28821">MVASTELDTGPAVVAQLHDVIAVAMARIRERATAARTLVGFDDAAALAATTEIGDLALDALGDVRRLIASLPSVACRELADDVHDTLGHSLSLAALLAGGARARLEREPALAREALGRVAALAGETGAELETLLAEPLRHDPLPLEQPAATRDPRAAAAAQPAPLAGVAALMALAVDQPVTFAVDGVALAAAPRPLAAVAYRIVQESLTNARRHAPEAPVHVRVEVVRGALGVTVVNAPARTAACPPGSGCGIPGMHRRAAAAGGLLSAGPTPGGGFRVDARLPL</sequence>
<keyword evidence="3" id="KW-0597">Phosphoprotein</keyword>
<dbReference type="EMBL" id="JAWSTH010000182">
    <property type="protein sequence ID" value="MDW5598793.1"/>
    <property type="molecule type" value="Genomic_DNA"/>
</dbReference>
<evidence type="ECO:0000256" key="7">
    <source>
        <dbReference type="ARBA" id="ARBA00022840"/>
    </source>
</evidence>
<feature type="domain" description="Signal transduction histidine kinase subgroup 3 dimerisation and phosphoacceptor" evidence="9">
    <location>
        <begin position="17"/>
        <end position="71"/>
    </location>
</feature>
<keyword evidence="11" id="KW-1185">Reference proteome</keyword>
<dbReference type="EC" id="2.7.13.3" evidence="2"/>
<feature type="domain" description="Signal transduction histidine kinase subgroup 3 dimerisation and phosphoacceptor" evidence="9">
    <location>
        <begin position="78"/>
        <end position="134"/>
    </location>
</feature>
<keyword evidence="8" id="KW-0902">Two-component regulatory system</keyword>